<proteinExistence type="predicted"/>
<reference evidence="3" key="1">
    <citation type="submission" date="2023-04" db="EMBL/GenBank/DDBJ databases">
        <title>Complete genome sequence of Temperatibacter marinus.</title>
        <authorList>
            <person name="Rong J.-C."/>
            <person name="Yi M.-L."/>
            <person name="Zhao Q."/>
        </authorList>
    </citation>
    <scope>NUCLEOTIDE SEQUENCE</scope>
    <source>
        <strain evidence="3">NBRC 110045</strain>
    </source>
</reference>
<dbReference type="InterPro" id="IPR036866">
    <property type="entry name" value="RibonucZ/Hydroxyglut_hydro"/>
</dbReference>
<protein>
    <submittedName>
        <fullName evidence="3">MBL fold metallo-hydrolase</fullName>
    </submittedName>
</protein>
<evidence type="ECO:0000313" key="4">
    <source>
        <dbReference type="Proteomes" id="UP001268683"/>
    </source>
</evidence>
<dbReference type="EMBL" id="CP123872">
    <property type="protein sequence ID" value="WND02996.1"/>
    <property type="molecule type" value="Genomic_DNA"/>
</dbReference>
<dbReference type="InterPro" id="IPR044094">
    <property type="entry name" value="AtsA-like_MBL-fold"/>
</dbReference>
<dbReference type="InterPro" id="IPR001279">
    <property type="entry name" value="Metallo-B-lactamas"/>
</dbReference>
<evidence type="ECO:0000259" key="2">
    <source>
        <dbReference type="SMART" id="SM00849"/>
    </source>
</evidence>
<evidence type="ECO:0000256" key="1">
    <source>
        <dbReference type="ARBA" id="ARBA00022801"/>
    </source>
</evidence>
<feature type="domain" description="Metallo-beta-lactamase" evidence="2">
    <location>
        <begin position="65"/>
        <end position="266"/>
    </location>
</feature>
<organism evidence="3 4">
    <name type="scientific">Temperatibacter marinus</name>
    <dbReference type="NCBI Taxonomy" id="1456591"/>
    <lineage>
        <taxon>Bacteria</taxon>
        <taxon>Pseudomonadati</taxon>
        <taxon>Pseudomonadota</taxon>
        <taxon>Alphaproteobacteria</taxon>
        <taxon>Kordiimonadales</taxon>
        <taxon>Temperatibacteraceae</taxon>
        <taxon>Temperatibacter</taxon>
    </lineage>
</organism>
<sequence length="351" mass="37888">MKKVSTLVFLLVTMILYANRDTISMRVFGKIMESRLTVSLSIDLVDGLHVGLCGAGSPLPDPARSAPCTLVIAGSHHFLFDAGHTGNIGLMGFTPGKLDAVFLTHFHSDHIGDLGEIAMQRWVSANHTSPLPVYGPVGVQTIVNGFNQAYSSDSFYRTAHHGEAIAPTAGKGLIAKPFLARGEEKFIIYQDGDTTISAFKVGHAPVEPSVGYRIDYKGRSVLISGDTVKTNSVMTSAKNVDLLIHEGLSKRLVKIAENSAKAVGQKTMAKIFYDIQDYHTDPEEAAELAQKAGVRHLVFTHIVPMLPLPGMKKAFLGKSDEIFDGPITIGQDGDFFSLPAGSDQIVIDNRL</sequence>
<dbReference type="Proteomes" id="UP001268683">
    <property type="component" value="Chromosome"/>
</dbReference>
<dbReference type="Pfam" id="PF00753">
    <property type="entry name" value="Lactamase_B"/>
    <property type="match status" value="1"/>
</dbReference>
<gene>
    <name evidence="3" type="ORF">QGN29_01280</name>
</gene>
<dbReference type="RefSeq" id="WP_310798841.1">
    <property type="nucleotide sequence ID" value="NZ_CP123872.1"/>
</dbReference>
<dbReference type="CDD" id="cd07719">
    <property type="entry name" value="arylsulfatase_AtsA-like_MBL-fold"/>
    <property type="match status" value="1"/>
</dbReference>
<dbReference type="KEGG" id="tmk:QGN29_01280"/>
<dbReference type="SMART" id="SM00849">
    <property type="entry name" value="Lactamase_B"/>
    <property type="match status" value="1"/>
</dbReference>
<evidence type="ECO:0000313" key="3">
    <source>
        <dbReference type="EMBL" id="WND02996.1"/>
    </source>
</evidence>
<accession>A0AA52EJ58</accession>
<keyword evidence="4" id="KW-1185">Reference proteome</keyword>
<dbReference type="AlphaFoldDB" id="A0AA52EJ58"/>
<dbReference type="PANTHER" id="PTHR46018">
    <property type="entry name" value="ZINC PHOSPHODIESTERASE ELAC PROTEIN 1"/>
    <property type="match status" value="1"/>
</dbReference>
<dbReference type="GO" id="GO:0042781">
    <property type="term" value="F:3'-tRNA processing endoribonuclease activity"/>
    <property type="evidence" value="ECO:0007669"/>
    <property type="project" value="TreeGrafter"/>
</dbReference>
<dbReference type="PANTHER" id="PTHR46018:SF2">
    <property type="entry name" value="ZINC PHOSPHODIESTERASE ELAC PROTEIN 1"/>
    <property type="match status" value="1"/>
</dbReference>
<keyword evidence="1" id="KW-0378">Hydrolase</keyword>
<dbReference type="SUPFAM" id="SSF56281">
    <property type="entry name" value="Metallo-hydrolase/oxidoreductase"/>
    <property type="match status" value="1"/>
</dbReference>
<name>A0AA52EJ58_9PROT</name>
<dbReference type="Gene3D" id="3.60.15.10">
    <property type="entry name" value="Ribonuclease Z/Hydroxyacylglutathione hydrolase-like"/>
    <property type="match status" value="1"/>
</dbReference>